<dbReference type="InterPro" id="IPR027417">
    <property type="entry name" value="P-loop_NTPase"/>
</dbReference>
<proteinExistence type="predicted"/>
<organism evidence="4 5">
    <name type="scientific">Devosia nitrariae</name>
    <dbReference type="NCBI Taxonomy" id="2071872"/>
    <lineage>
        <taxon>Bacteria</taxon>
        <taxon>Pseudomonadati</taxon>
        <taxon>Pseudomonadota</taxon>
        <taxon>Alphaproteobacteria</taxon>
        <taxon>Hyphomicrobiales</taxon>
        <taxon>Devosiaceae</taxon>
        <taxon>Devosia</taxon>
    </lineage>
</organism>
<dbReference type="Pfam" id="PF13401">
    <property type="entry name" value="AAA_22"/>
    <property type="match status" value="1"/>
</dbReference>
<evidence type="ECO:0000313" key="4">
    <source>
        <dbReference type="EMBL" id="GLQ57161.1"/>
    </source>
</evidence>
<reference evidence="5" key="1">
    <citation type="journal article" date="2019" name="Int. J. Syst. Evol. Microbiol.">
        <title>The Global Catalogue of Microorganisms (GCM) 10K type strain sequencing project: providing services to taxonomists for standard genome sequencing and annotation.</title>
        <authorList>
            <consortium name="The Broad Institute Genomics Platform"/>
            <consortium name="The Broad Institute Genome Sequencing Center for Infectious Disease"/>
            <person name="Wu L."/>
            <person name="Ma J."/>
        </authorList>
    </citation>
    <scope>NUCLEOTIDE SEQUENCE [LARGE SCALE GENOMIC DNA]</scope>
    <source>
        <strain evidence="5">NBRC 112416</strain>
    </source>
</reference>
<feature type="domain" description="OmpR/PhoB-type" evidence="3">
    <location>
        <begin position="1"/>
        <end position="93"/>
    </location>
</feature>
<dbReference type="InterPro" id="IPR036388">
    <property type="entry name" value="WH-like_DNA-bd_sf"/>
</dbReference>
<dbReference type="PANTHER" id="PTHR47691:SF3">
    <property type="entry name" value="HTH-TYPE TRANSCRIPTIONAL REGULATOR RV0890C-RELATED"/>
    <property type="match status" value="1"/>
</dbReference>
<protein>
    <recommendedName>
        <fullName evidence="3">OmpR/PhoB-type domain-containing protein</fullName>
    </recommendedName>
</protein>
<comment type="caution">
    <text evidence="4">The sequence shown here is derived from an EMBL/GenBank/DDBJ whole genome shotgun (WGS) entry which is preliminary data.</text>
</comment>
<dbReference type="PROSITE" id="PS51755">
    <property type="entry name" value="OMPR_PHOB"/>
    <property type="match status" value="1"/>
</dbReference>
<evidence type="ECO:0000256" key="1">
    <source>
        <dbReference type="ARBA" id="ARBA00023125"/>
    </source>
</evidence>
<dbReference type="InterPro" id="IPR011990">
    <property type="entry name" value="TPR-like_helical_dom_sf"/>
</dbReference>
<feature type="DNA-binding region" description="OmpR/PhoB-type" evidence="2">
    <location>
        <begin position="1"/>
        <end position="93"/>
    </location>
</feature>
<dbReference type="Gene3D" id="3.40.50.300">
    <property type="entry name" value="P-loop containing nucleotide triphosphate hydrolases"/>
    <property type="match status" value="1"/>
</dbReference>
<dbReference type="PANTHER" id="PTHR47691">
    <property type="entry name" value="REGULATOR-RELATED"/>
    <property type="match status" value="1"/>
</dbReference>
<dbReference type="SUPFAM" id="SSF46894">
    <property type="entry name" value="C-terminal effector domain of the bipartite response regulators"/>
    <property type="match status" value="1"/>
</dbReference>
<dbReference type="InterPro" id="IPR049945">
    <property type="entry name" value="AAA_22"/>
</dbReference>
<evidence type="ECO:0000256" key="2">
    <source>
        <dbReference type="PROSITE-ProRule" id="PRU01091"/>
    </source>
</evidence>
<dbReference type="RefSeq" id="WP_284342560.1">
    <property type="nucleotide sequence ID" value="NZ_BSNS01000023.1"/>
</dbReference>
<name>A0ABQ5WBJ8_9HYPH</name>
<dbReference type="Gene3D" id="1.25.40.10">
    <property type="entry name" value="Tetratricopeptide repeat domain"/>
    <property type="match status" value="1"/>
</dbReference>
<keyword evidence="1 2" id="KW-0238">DNA-binding</keyword>
<dbReference type="InterPro" id="IPR001867">
    <property type="entry name" value="OmpR/PhoB-type_DNA-bd"/>
</dbReference>
<sequence>MELVFGDYRLKIRERELIGPAGHVALSARAFDLLRALLDEPEGLLDKDALFAAAWPGMIVEDNTLQVHMSALRKALGTGYITTVHGRGYKYVGPRPHAPGVPEPAPEHNSGNIERYLGDCIEREAEASAIARLLEQHRLVSIVGSGGVGKTTVATAVATSREAAGGVWLIDLASLDSGAFIDSALIQTLAIPYRSETQVLQLVAEHLRRAQAVLLFDNCEHVQAEAAQIIAKLLAEVPALRVLATSQVPLGVAGERIFKLLPFALADGADEGLPAAGQFLRHCIEMSGETLSRDDYPVIQRLCRRLDGVALALKMAAAGASTIGLEAVDEQIERQLAGLEADWNTTLPRHRSLLASLRWSYDLLPEDVRGTLRALGVFNGSFSLAGALAVAGESAEAHIGELVRRSLVARDTANRGRYRLLDSTRRFALQELAAAGEESLARDRHAAFVTRLFASSIELWETMPDTIWEATFRPDGDNLRAALAWTKAKPNSAGYVELVAETTRFFLQEQLGAEGLATIESALPSAPDASAQAQARLGLALAEVARVNAADIKGRQGIESALGWLRDNDRGLRYFEALVMLTWITTFSRDRSEALPLVKELGDVLHRMPVSKTKAWALVALGTHMWLSGDREAGLARCQAGSAMHIETGNLRGRFRSLMNFTEIVHKEGDTRLALELAQSVLPDVRQYATRFHLSNQLGNIAAYLFWVGEIEEAERAHLESAPVMWPDGSYWHLCVLQNAAECHYWRGDHISASLLLGIVDKRVEAWPDGRQATEQIQRDRLRERLAEALGEGEYRRLREQGANLDLEDARQLAAM</sequence>
<accession>A0ABQ5WBJ8</accession>
<dbReference type="SMART" id="SM00862">
    <property type="entry name" value="Trans_reg_C"/>
    <property type="match status" value="1"/>
</dbReference>
<dbReference type="Pfam" id="PF00486">
    <property type="entry name" value="Trans_reg_C"/>
    <property type="match status" value="1"/>
</dbReference>
<dbReference type="SUPFAM" id="SSF48452">
    <property type="entry name" value="TPR-like"/>
    <property type="match status" value="1"/>
</dbReference>
<dbReference type="SUPFAM" id="SSF52540">
    <property type="entry name" value="P-loop containing nucleoside triphosphate hydrolases"/>
    <property type="match status" value="1"/>
</dbReference>
<evidence type="ECO:0000259" key="3">
    <source>
        <dbReference type="PROSITE" id="PS51755"/>
    </source>
</evidence>
<gene>
    <name evidence="4" type="ORF">GCM10010862_44200</name>
</gene>
<dbReference type="EMBL" id="BSNS01000023">
    <property type="protein sequence ID" value="GLQ57161.1"/>
    <property type="molecule type" value="Genomic_DNA"/>
</dbReference>
<dbReference type="Gene3D" id="1.10.10.10">
    <property type="entry name" value="Winged helix-like DNA-binding domain superfamily/Winged helix DNA-binding domain"/>
    <property type="match status" value="1"/>
</dbReference>
<dbReference type="CDD" id="cd00383">
    <property type="entry name" value="trans_reg_C"/>
    <property type="match status" value="1"/>
</dbReference>
<dbReference type="Proteomes" id="UP001156691">
    <property type="component" value="Unassembled WGS sequence"/>
</dbReference>
<dbReference type="InterPro" id="IPR016032">
    <property type="entry name" value="Sig_transdc_resp-reg_C-effctor"/>
</dbReference>
<evidence type="ECO:0000313" key="5">
    <source>
        <dbReference type="Proteomes" id="UP001156691"/>
    </source>
</evidence>
<keyword evidence="5" id="KW-1185">Reference proteome</keyword>